<dbReference type="PANTHER" id="PTHR43130">
    <property type="entry name" value="ARAC-FAMILY TRANSCRIPTIONAL REGULATOR"/>
    <property type="match status" value="1"/>
</dbReference>
<feature type="region of interest" description="Disordered" evidence="3">
    <location>
        <begin position="1"/>
        <end position="21"/>
    </location>
</feature>
<dbReference type="InterPro" id="IPR052158">
    <property type="entry name" value="INH-QAR"/>
</dbReference>
<dbReference type="Proteomes" id="UP000004535">
    <property type="component" value="Unassembled WGS sequence"/>
</dbReference>
<dbReference type="PROSITE" id="PS01124">
    <property type="entry name" value="HTH_ARAC_FAMILY_2"/>
    <property type="match status" value="1"/>
</dbReference>
<protein>
    <submittedName>
        <fullName evidence="5">Transcriptional regulator, AraC family</fullName>
    </submittedName>
</protein>
<dbReference type="Gene3D" id="1.10.10.60">
    <property type="entry name" value="Homeodomain-like"/>
    <property type="match status" value="1"/>
</dbReference>
<evidence type="ECO:0000256" key="3">
    <source>
        <dbReference type="SAM" id="MobiDB-lite"/>
    </source>
</evidence>
<reference evidence="5 6" key="1">
    <citation type="journal article" date="2012" name="J. Bacteriol.">
        <title>Draft Genome Sequence Determination for Cystic Fibrosis and Chronic Granulomatous Disease Burkholderia multivorans Isolates.</title>
        <authorList>
            <person name="Varga J.J."/>
            <person name="Losada L."/>
            <person name="Zelazny A.M."/>
            <person name="Brinkac L."/>
            <person name="Harkins D."/>
            <person name="Radune D."/>
            <person name="Hostetler J."/>
            <person name="Sampaio E.P."/>
            <person name="Ronning C.M."/>
            <person name="Nierman W.C."/>
            <person name="Greenberg D.E."/>
            <person name="Holland S.M."/>
            <person name="Goldberg J.B."/>
        </authorList>
    </citation>
    <scope>NUCLEOTIDE SEQUENCE [LARGE SCALE GENOMIC DNA]</scope>
    <source>
        <strain evidence="5 6">CGD2</strain>
    </source>
</reference>
<dbReference type="EMBL" id="ACFC01000001">
    <property type="protein sequence ID" value="EEE09533.1"/>
    <property type="molecule type" value="Genomic_DNA"/>
</dbReference>
<name>B9BIK0_9BURK</name>
<keyword evidence="1" id="KW-0805">Transcription regulation</keyword>
<dbReference type="GO" id="GO:0043565">
    <property type="term" value="F:sequence-specific DNA binding"/>
    <property type="evidence" value="ECO:0007669"/>
    <property type="project" value="InterPro"/>
</dbReference>
<dbReference type="InterPro" id="IPR009057">
    <property type="entry name" value="Homeodomain-like_sf"/>
</dbReference>
<dbReference type="PANTHER" id="PTHR43130:SF3">
    <property type="entry name" value="HTH-TYPE TRANSCRIPTIONAL REGULATOR RV1931C"/>
    <property type="match status" value="1"/>
</dbReference>
<dbReference type="SUPFAM" id="SSF46689">
    <property type="entry name" value="Homeodomain-like"/>
    <property type="match status" value="2"/>
</dbReference>
<dbReference type="AlphaFoldDB" id="B9BIK0"/>
<dbReference type="CDD" id="cd03137">
    <property type="entry name" value="GATase1_AraC_1"/>
    <property type="match status" value="1"/>
</dbReference>
<dbReference type="Pfam" id="PF12833">
    <property type="entry name" value="HTH_18"/>
    <property type="match status" value="1"/>
</dbReference>
<dbReference type="SMART" id="SM00342">
    <property type="entry name" value="HTH_ARAC"/>
    <property type="match status" value="1"/>
</dbReference>
<evidence type="ECO:0000256" key="1">
    <source>
        <dbReference type="ARBA" id="ARBA00023015"/>
    </source>
</evidence>
<evidence type="ECO:0000313" key="5">
    <source>
        <dbReference type="EMBL" id="EEE09533.1"/>
    </source>
</evidence>
<dbReference type="InterPro" id="IPR029062">
    <property type="entry name" value="Class_I_gatase-like"/>
</dbReference>
<dbReference type="InterPro" id="IPR002818">
    <property type="entry name" value="DJ-1/PfpI"/>
</dbReference>
<dbReference type="Gene3D" id="3.40.50.880">
    <property type="match status" value="1"/>
</dbReference>
<feature type="domain" description="HTH araC/xylS-type" evidence="4">
    <location>
        <begin position="237"/>
        <end position="335"/>
    </location>
</feature>
<dbReference type="InterPro" id="IPR018060">
    <property type="entry name" value="HTH_AraC"/>
</dbReference>
<comment type="caution">
    <text evidence="5">The sequence shown here is derived from an EMBL/GenBank/DDBJ whole genome shotgun (WGS) entry which is preliminary data.</text>
</comment>
<keyword evidence="2" id="KW-0804">Transcription</keyword>
<gene>
    <name evidence="5" type="ORF">BURMUCGD2_4906</name>
</gene>
<proteinExistence type="predicted"/>
<sequence length="348" mass="37946">MIQDIAPTDGPPRTRRAAHGAGATGMHRIGFLISDGFQIMALAAQSVFEYANLGIGEPFYAVDLYSVDGGDVRSSLGLAIATRPLNHRLRIDTWIVAGVNDPLASPPPDGVVAFLRRPNARARRIAGICTGAFVLAEAGLLAQRRATTHWAYGRALRERFPDVRVEDDRIFIVDGPVWTSAGMTAGLDLALAMVEKDLGAEAARSTAHKLVMQQRRAGGQSQHSELLTLAPKSDRIQNALNYARQNLKRALTVEELADAVHLSPRQFSRVFTLETGQSPAKAIERLRLEAARLMIERSRHSLDVIAKENGFRDRRHLRDAFVRSFGLPPQAVRRDARAGLAADGEGAA</sequence>
<dbReference type="Pfam" id="PF01965">
    <property type="entry name" value="DJ-1_PfpI"/>
    <property type="match status" value="1"/>
</dbReference>
<dbReference type="SUPFAM" id="SSF52317">
    <property type="entry name" value="Class I glutamine amidotransferase-like"/>
    <property type="match status" value="1"/>
</dbReference>
<dbReference type="GO" id="GO:0003700">
    <property type="term" value="F:DNA-binding transcription factor activity"/>
    <property type="evidence" value="ECO:0007669"/>
    <property type="project" value="InterPro"/>
</dbReference>
<accession>B9BIK0</accession>
<evidence type="ECO:0000259" key="4">
    <source>
        <dbReference type="PROSITE" id="PS01124"/>
    </source>
</evidence>
<organism evidence="5 6">
    <name type="scientific">Burkholderia multivorans CGD2</name>
    <dbReference type="NCBI Taxonomy" id="513052"/>
    <lineage>
        <taxon>Bacteria</taxon>
        <taxon>Pseudomonadati</taxon>
        <taxon>Pseudomonadota</taxon>
        <taxon>Betaproteobacteria</taxon>
        <taxon>Burkholderiales</taxon>
        <taxon>Burkholderiaceae</taxon>
        <taxon>Burkholderia</taxon>
        <taxon>Burkholderia cepacia complex</taxon>
    </lineage>
</organism>
<evidence type="ECO:0000313" key="6">
    <source>
        <dbReference type="Proteomes" id="UP000004535"/>
    </source>
</evidence>
<evidence type="ECO:0000256" key="2">
    <source>
        <dbReference type="ARBA" id="ARBA00023163"/>
    </source>
</evidence>